<evidence type="ECO:0000259" key="1">
    <source>
        <dbReference type="Pfam" id="PF00144"/>
    </source>
</evidence>
<dbReference type="EMBL" id="VIGB01000003">
    <property type="protein sequence ID" value="TQF06096.1"/>
    <property type="molecule type" value="Genomic_DNA"/>
</dbReference>
<dbReference type="Proteomes" id="UP000319103">
    <property type="component" value="Unassembled WGS sequence"/>
</dbReference>
<comment type="caution">
    <text evidence="2">The sequence shown here is derived from an EMBL/GenBank/DDBJ whole genome shotgun (WGS) entry which is preliminary data.</text>
</comment>
<dbReference type="Gene3D" id="3.40.710.10">
    <property type="entry name" value="DD-peptidase/beta-lactamase superfamily"/>
    <property type="match status" value="1"/>
</dbReference>
<feature type="domain" description="Beta-lactamase-related" evidence="1">
    <location>
        <begin position="9"/>
        <end position="153"/>
    </location>
</feature>
<dbReference type="RefSeq" id="WP_141636543.1">
    <property type="nucleotide sequence ID" value="NZ_VIGB01000003.1"/>
</dbReference>
<evidence type="ECO:0000313" key="2">
    <source>
        <dbReference type="EMBL" id="TQF06096.1"/>
    </source>
</evidence>
<evidence type="ECO:0000313" key="3">
    <source>
        <dbReference type="Proteomes" id="UP000319103"/>
    </source>
</evidence>
<reference evidence="2 3" key="1">
    <citation type="submission" date="2019-06" db="EMBL/GenBank/DDBJ databases">
        <title>Description of Kitasatospora acidophila sp. nov. isolated from pine grove soil, and reclassification of Streptomyces novaecaesareae to Kitasatospora novaeceasareae comb. nov.</title>
        <authorList>
            <person name="Kim M.J."/>
        </authorList>
    </citation>
    <scope>NUCLEOTIDE SEQUENCE [LARGE SCALE GENOMIC DNA]</scope>
    <source>
        <strain evidence="2 3">MMS16-CNU292</strain>
    </source>
</reference>
<dbReference type="AlphaFoldDB" id="A0A540WAR3"/>
<sequence length="169" mass="17418">MPCPVRILIRPLGLTATTTPGTDPSIPGPPAHGYSAFGTATPLDVTQLNPSVLDASGSIISTAHDLGRFYSALLSGRLLAPAQLDATKTTVPAPQLGADYGLGLGELPLSCGGSCFAHPGGVPGYRTWVGATPDGTRTAVVFATDDGDENTQQAMSTLVDRELCRDKVR</sequence>
<dbReference type="InterPro" id="IPR012338">
    <property type="entry name" value="Beta-lactam/transpept-like"/>
</dbReference>
<dbReference type="InterPro" id="IPR001466">
    <property type="entry name" value="Beta-lactam-related"/>
</dbReference>
<protein>
    <submittedName>
        <fullName evidence="2">Beta-lactamase family protein</fullName>
    </submittedName>
</protein>
<name>A0A540WAR3_9ACTN</name>
<proteinExistence type="predicted"/>
<dbReference type="OrthoDB" id="5177574at2"/>
<dbReference type="Pfam" id="PF00144">
    <property type="entry name" value="Beta-lactamase"/>
    <property type="match status" value="1"/>
</dbReference>
<accession>A0A540WAR3</accession>
<keyword evidence="3" id="KW-1185">Reference proteome</keyword>
<dbReference type="SUPFAM" id="SSF56601">
    <property type="entry name" value="beta-lactamase/transpeptidase-like"/>
    <property type="match status" value="1"/>
</dbReference>
<gene>
    <name evidence="2" type="ORF">E6W39_32585</name>
</gene>
<organism evidence="2 3">
    <name type="scientific">Kitasatospora acidiphila</name>
    <dbReference type="NCBI Taxonomy" id="2567942"/>
    <lineage>
        <taxon>Bacteria</taxon>
        <taxon>Bacillati</taxon>
        <taxon>Actinomycetota</taxon>
        <taxon>Actinomycetes</taxon>
        <taxon>Kitasatosporales</taxon>
        <taxon>Streptomycetaceae</taxon>
        <taxon>Kitasatospora</taxon>
    </lineage>
</organism>